<evidence type="ECO:0000256" key="1">
    <source>
        <dbReference type="SAM" id="Phobius"/>
    </source>
</evidence>
<evidence type="ECO:0000313" key="3">
    <source>
        <dbReference type="EMBL" id="NMH97766.1"/>
    </source>
</evidence>
<proteinExistence type="predicted"/>
<feature type="domain" description="SHOCT" evidence="2">
    <location>
        <begin position="59"/>
        <end position="84"/>
    </location>
</feature>
<dbReference type="InterPro" id="IPR018649">
    <property type="entry name" value="SHOCT"/>
</dbReference>
<feature type="transmembrane region" description="Helical" evidence="1">
    <location>
        <begin position="12"/>
        <end position="36"/>
    </location>
</feature>
<keyword evidence="1" id="KW-1133">Transmembrane helix</keyword>
<name>A0ABX1S889_9PSEU</name>
<comment type="caution">
    <text evidence="3">The sequence shown here is derived from an EMBL/GenBank/DDBJ whole genome shotgun (WGS) entry which is preliminary data.</text>
</comment>
<gene>
    <name evidence="3" type="ORF">HF526_10650</name>
</gene>
<keyword evidence="4" id="KW-1185">Reference proteome</keyword>
<dbReference type="EMBL" id="JAAXLA010000015">
    <property type="protein sequence ID" value="NMH97766.1"/>
    <property type="molecule type" value="Genomic_DNA"/>
</dbReference>
<evidence type="ECO:0000259" key="2">
    <source>
        <dbReference type="Pfam" id="PF09851"/>
    </source>
</evidence>
<evidence type="ECO:0000313" key="4">
    <source>
        <dbReference type="Proteomes" id="UP000820669"/>
    </source>
</evidence>
<dbReference type="Pfam" id="PF09851">
    <property type="entry name" value="SHOCT"/>
    <property type="match status" value="1"/>
</dbReference>
<protein>
    <submittedName>
        <fullName evidence="3">SHOCT domain-containing protein</fullName>
    </submittedName>
</protein>
<dbReference type="RefSeq" id="WP_169381215.1">
    <property type="nucleotide sequence ID" value="NZ_JAAXLA010000015.1"/>
</dbReference>
<dbReference type="Proteomes" id="UP000820669">
    <property type="component" value="Unassembled WGS sequence"/>
</dbReference>
<accession>A0ABX1S889</accession>
<keyword evidence="1" id="KW-0812">Transmembrane</keyword>
<keyword evidence="1" id="KW-0472">Membrane</keyword>
<organism evidence="3 4">
    <name type="scientific">Pseudonocardia acidicola</name>
    <dbReference type="NCBI Taxonomy" id="2724939"/>
    <lineage>
        <taxon>Bacteria</taxon>
        <taxon>Bacillati</taxon>
        <taxon>Actinomycetota</taxon>
        <taxon>Actinomycetes</taxon>
        <taxon>Pseudonocardiales</taxon>
        <taxon>Pseudonocardiaceae</taxon>
        <taxon>Pseudonocardia</taxon>
    </lineage>
</organism>
<reference evidence="3 4" key="1">
    <citation type="submission" date="2020-04" db="EMBL/GenBank/DDBJ databases">
        <authorList>
            <person name="Klaysubun C."/>
            <person name="Duangmal K."/>
            <person name="Lipun K."/>
        </authorList>
    </citation>
    <scope>NUCLEOTIDE SEQUENCE [LARGE SCALE GENOMIC DNA]</scope>
    <source>
        <strain evidence="3 4">K10HN5</strain>
    </source>
</reference>
<sequence length="95" mass="10564">MMFWWGNGMGGWGWTLMTISTVVFWALVIAGIVALVRFSARGGQARSAPSVPSVPRPTPEQMLAERFARGEIDEPEYRQRLDVLSTTARTPADRP</sequence>